<dbReference type="Proteomes" id="UP001518976">
    <property type="component" value="Unassembled WGS sequence"/>
</dbReference>
<evidence type="ECO:0000313" key="2">
    <source>
        <dbReference type="Proteomes" id="UP001518976"/>
    </source>
</evidence>
<name>A0ABS3X1C9_9ACTN</name>
<comment type="caution">
    <text evidence="1">The sequence shown here is derived from an EMBL/GenBank/DDBJ whole genome shotgun (WGS) entry which is preliminary data.</text>
</comment>
<dbReference type="EMBL" id="JAFFZN010000032">
    <property type="protein sequence ID" value="MBO8189190.1"/>
    <property type="molecule type" value="Genomic_DNA"/>
</dbReference>
<organism evidence="1 2">
    <name type="scientific">Streptomyces spirodelae</name>
    <dbReference type="NCBI Taxonomy" id="2812904"/>
    <lineage>
        <taxon>Bacteria</taxon>
        <taxon>Bacillati</taxon>
        <taxon>Actinomycetota</taxon>
        <taxon>Actinomycetes</taxon>
        <taxon>Kitasatosporales</taxon>
        <taxon>Streptomycetaceae</taxon>
        <taxon>Streptomyces</taxon>
    </lineage>
</organism>
<sequence>MAAQNPNKHARVAADALCRLVQDVRSGRAAWEHLQTLRQGVDDLIRAADALAAAAQQMTVARAGMTSTVPVPHGPDAADRALHQVGQAAATAAAQLRQARRALR</sequence>
<accession>A0ABS3X1C9</accession>
<reference evidence="1 2" key="1">
    <citation type="submission" date="2021-02" db="EMBL/GenBank/DDBJ databases">
        <title>Streptomyces spirodelae sp. nov., isolated from duckweed.</title>
        <authorList>
            <person name="Saimee Y."/>
            <person name="Duangmal K."/>
        </authorList>
    </citation>
    <scope>NUCLEOTIDE SEQUENCE [LARGE SCALE GENOMIC DNA]</scope>
    <source>
        <strain evidence="1 2">DW4-2</strain>
    </source>
</reference>
<proteinExistence type="predicted"/>
<gene>
    <name evidence="1" type="ORF">JW592_27585</name>
</gene>
<dbReference type="RefSeq" id="WP_209267960.1">
    <property type="nucleotide sequence ID" value="NZ_JAFFZN010000032.1"/>
</dbReference>
<protein>
    <submittedName>
        <fullName evidence="1">Uncharacterized protein</fullName>
    </submittedName>
</protein>
<evidence type="ECO:0000313" key="1">
    <source>
        <dbReference type="EMBL" id="MBO8189190.1"/>
    </source>
</evidence>
<keyword evidence="2" id="KW-1185">Reference proteome</keyword>